<proteinExistence type="predicted"/>
<reference evidence="2" key="2">
    <citation type="journal article" date="2008" name="Nucleic Acids Res.">
        <title>The rice annotation project database (RAP-DB): 2008 update.</title>
        <authorList>
            <consortium name="The rice annotation project (RAP)"/>
        </authorList>
    </citation>
    <scope>GENOME REANNOTATION</scope>
    <source>
        <strain evidence="2">cv. Nipponbare</strain>
    </source>
</reference>
<sequence length="222" mass="24848">MRLIVKFKALKKDHASLEVLYEELKTSHERLTISHEKLKEAHDNLLSTTQHEALIDVGISCDLLDDSATCHIAHVASSSISTSCDDLVDMSSSSSNSCVSICDASLVVKNNELKEQVAKLNKSLERCFKGKNTLDKILSEQRCILNKEGLGFIPKKGKKPSHRATRFVKSNGRLMMVALLIDMWVPLYSVVKRMPFGCPKLWSVTSNDPNKFGYLKELDLLL</sequence>
<accession>Q7XWW4</accession>
<reference evidence="2" key="1">
    <citation type="journal article" date="2005" name="Nature">
        <title>The map-based sequence of the rice genome.</title>
        <authorList>
            <consortium name="International rice genome sequencing project (IRGSP)"/>
            <person name="Matsumoto T."/>
            <person name="Wu J."/>
            <person name="Kanamori H."/>
            <person name="Katayose Y."/>
            <person name="Fujisawa M."/>
            <person name="Namiki N."/>
            <person name="Mizuno H."/>
            <person name="Yamamoto K."/>
            <person name="Antonio B.A."/>
            <person name="Baba T."/>
            <person name="Sakata K."/>
            <person name="Nagamura Y."/>
            <person name="Aoki H."/>
            <person name="Arikawa K."/>
            <person name="Arita K."/>
            <person name="Bito T."/>
            <person name="Chiden Y."/>
            <person name="Fujitsuka N."/>
            <person name="Fukunaka R."/>
            <person name="Hamada M."/>
            <person name="Harada C."/>
            <person name="Hayashi A."/>
            <person name="Hijishita S."/>
            <person name="Honda M."/>
            <person name="Hosokawa S."/>
            <person name="Ichikawa Y."/>
            <person name="Idonuma A."/>
            <person name="Iijima M."/>
            <person name="Ikeda M."/>
            <person name="Ikeno M."/>
            <person name="Ito K."/>
            <person name="Ito S."/>
            <person name="Ito T."/>
            <person name="Ito Y."/>
            <person name="Ito Y."/>
            <person name="Iwabuchi A."/>
            <person name="Kamiya K."/>
            <person name="Karasawa W."/>
            <person name="Kurita K."/>
            <person name="Katagiri S."/>
            <person name="Kikuta A."/>
            <person name="Kobayashi H."/>
            <person name="Kobayashi N."/>
            <person name="Machita K."/>
            <person name="Maehara T."/>
            <person name="Masukawa M."/>
            <person name="Mizubayashi T."/>
            <person name="Mukai Y."/>
            <person name="Nagasaki H."/>
            <person name="Nagata Y."/>
            <person name="Naito S."/>
            <person name="Nakashima M."/>
            <person name="Nakama Y."/>
            <person name="Nakamichi Y."/>
            <person name="Nakamura M."/>
            <person name="Meguro A."/>
            <person name="Negishi M."/>
            <person name="Ohta I."/>
            <person name="Ohta T."/>
            <person name="Okamoto M."/>
            <person name="Ono N."/>
            <person name="Saji S."/>
            <person name="Sakaguchi M."/>
            <person name="Sakai K."/>
            <person name="Shibata M."/>
            <person name="Shimokawa T."/>
            <person name="Song J."/>
            <person name="Takazaki Y."/>
            <person name="Terasawa K."/>
            <person name="Tsugane M."/>
            <person name="Tsuji K."/>
            <person name="Ueda S."/>
            <person name="Waki K."/>
            <person name="Yamagata H."/>
            <person name="Yamamoto M."/>
            <person name="Yamamoto S."/>
            <person name="Yamane H."/>
            <person name="Yoshiki S."/>
            <person name="Yoshihara R."/>
            <person name="Yukawa K."/>
            <person name="Zhong H."/>
            <person name="Yano M."/>
            <person name="Yuan Q."/>
            <person name="Ouyang S."/>
            <person name="Liu J."/>
            <person name="Jones K.M."/>
            <person name="Gansberger K."/>
            <person name="Moffat K."/>
            <person name="Hill J."/>
            <person name="Bera J."/>
            <person name="Fadrosh D."/>
            <person name="Jin S."/>
            <person name="Johri S."/>
            <person name="Kim M."/>
            <person name="Overton L."/>
            <person name="Reardon M."/>
            <person name="Tsitrin T."/>
            <person name="Vuong H."/>
            <person name="Weaver B."/>
            <person name="Ciecko A."/>
            <person name="Tallon L."/>
            <person name="Jackson J."/>
            <person name="Pai G."/>
            <person name="Aken S.V."/>
            <person name="Utterback T."/>
            <person name="Reidmuller S."/>
            <person name="Feldblyum T."/>
            <person name="Hsiao J."/>
            <person name="Zismann V."/>
            <person name="Iobst S."/>
            <person name="de Vazeille A.R."/>
            <person name="Buell C.R."/>
            <person name="Ying K."/>
            <person name="Li Y."/>
            <person name="Lu T."/>
            <person name="Huang Y."/>
            <person name="Zhao Q."/>
            <person name="Feng Q."/>
            <person name="Zhang L."/>
            <person name="Zhu J."/>
            <person name="Weng Q."/>
            <person name="Mu J."/>
            <person name="Lu Y."/>
            <person name="Fan D."/>
            <person name="Liu Y."/>
            <person name="Guan J."/>
            <person name="Zhang Y."/>
            <person name="Yu S."/>
            <person name="Liu X."/>
            <person name="Zhang Y."/>
            <person name="Hong G."/>
            <person name="Han B."/>
            <person name="Choisne N."/>
            <person name="Demange N."/>
            <person name="Orjeda G."/>
            <person name="Samain S."/>
            <person name="Cattolico L."/>
            <person name="Pelletier E."/>
            <person name="Couloux A."/>
            <person name="Segurens B."/>
            <person name="Wincker P."/>
            <person name="D'Hont A."/>
            <person name="Scarpelli C."/>
            <person name="Weissenbach J."/>
            <person name="Salanoubat M."/>
            <person name="Quetier F."/>
            <person name="Yu Y."/>
            <person name="Kim H.R."/>
            <person name="Rambo T."/>
            <person name="Currie J."/>
            <person name="Collura K."/>
            <person name="Luo M."/>
            <person name="Yang T."/>
            <person name="Ammiraju J.S.S."/>
            <person name="Engler F."/>
            <person name="Soderlund C."/>
            <person name="Wing R.A."/>
            <person name="Palmer L.E."/>
            <person name="de la Bastide M."/>
            <person name="Spiegel L."/>
            <person name="Nascimento L."/>
            <person name="Zutavern T."/>
            <person name="O'Shaughnessy A."/>
            <person name="Dike S."/>
            <person name="Dedhia N."/>
            <person name="Preston R."/>
            <person name="Balija V."/>
            <person name="McCombie W.R."/>
            <person name="Chow T."/>
            <person name="Chen H."/>
            <person name="Chung M."/>
            <person name="Chen C."/>
            <person name="Shaw J."/>
            <person name="Wu H."/>
            <person name="Hsiao K."/>
            <person name="Chao Y."/>
            <person name="Chu M."/>
            <person name="Cheng C."/>
            <person name="Hour A."/>
            <person name="Lee P."/>
            <person name="Lin S."/>
            <person name="Lin Y."/>
            <person name="Liou J."/>
            <person name="Liu S."/>
            <person name="Hsing Y."/>
            <person name="Raghuvanshi S."/>
            <person name="Mohanty A."/>
            <person name="Bharti A.K."/>
            <person name="Gaur A."/>
            <person name="Gupta V."/>
            <person name="Kumar D."/>
            <person name="Ravi V."/>
            <person name="Vij S."/>
            <person name="Kapur A."/>
            <person name="Khurana P."/>
            <person name="Khurana P."/>
            <person name="Khurana J.P."/>
            <person name="Tyagi A.K."/>
            <person name="Gaikwad K."/>
            <person name="Singh A."/>
            <person name="Dalal V."/>
            <person name="Srivastava S."/>
            <person name="Dixit A."/>
            <person name="Pal A.K."/>
            <person name="Ghazi I.A."/>
            <person name="Yadav M."/>
            <person name="Pandit A."/>
            <person name="Bhargava A."/>
            <person name="Sureshbabu K."/>
            <person name="Batra K."/>
            <person name="Sharma T.R."/>
            <person name="Mohapatra T."/>
            <person name="Singh N.K."/>
            <person name="Messing J."/>
            <person name="Nelson A.B."/>
            <person name="Fuks G."/>
            <person name="Kavchok S."/>
            <person name="Keizer G."/>
            <person name="Linton E."/>
            <person name="Llaca V."/>
            <person name="Song R."/>
            <person name="Tanyolac B."/>
            <person name="Young S."/>
            <person name="Ho-Il K."/>
            <person name="Hahn J.H."/>
            <person name="Sangsakoo G."/>
            <person name="Vanavichit A."/>
            <person name="de Mattos Luiz.A.T."/>
            <person name="Zimmer P.D."/>
            <person name="Malone G."/>
            <person name="Dellagostin O."/>
            <person name="de Oliveira A.C."/>
            <person name="Bevan M."/>
            <person name="Bancroft I."/>
            <person name="Minx P."/>
            <person name="Cordum H."/>
            <person name="Wilson R."/>
            <person name="Cheng Z."/>
            <person name="Jin W."/>
            <person name="Jiang J."/>
            <person name="Leong S.A."/>
            <person name="Iwama H."/>
            <person name="Gojobori T."/>
            <person name="Itoh T."/>
            <person name="Niimura Y."/>
            <person name="Fujii Y."/>
            <person name="Habara T."/>
            <person name="Sakai H."/>
            <person name="Sato Y."/>
            <person name="Wilson G."/>
            <person name="Kumar K."/>
            <person name="McCouch S."/>
            <person name="Juretic N."/>
            <person name="Hoen D."/>
            <person name="Wright S."/>
            <person name="Bruskiewich R."/>
            <person name="Bureau T."/>
            <person name="Miyao A."/>
            <person name="Hirochika H."/>
            <person name="Nishikawa T."/>
            <person name="Kadowaki K."/>
            <person name="Sugiura M."/>
            <person name="Burr B."/>
            <person name="Sasaki T."/>
        </authorList>
    </citation>
    <scope>NUCLEOTIDE SEQUENCE [LARGE SCALE GENOMIC DNA]</scope>
    <source>
        <strain evidence="2">cv. Nipponbare</strain>
    </source>
</reference>
<organism evidence="1 2">
    <name type="scientific">Oryza sativa subsp. japonica</name>
    <name type="common">Rice</name>
    <dbReference type="NCBI Taxonomy" id="39947"/>
    <lineage>
        <taxon>Eukaryota</taxon>
        <taxon>Viridiplantae</taxon>
        <taxon>Streptophyta</taxon>
        <taxon>Embryophyta</taxon>
        <taxon>Tracheophyta</taxon>
        <taxon>Spermatophyta</taxon>
        <taxon>Magnoliopsida</taxon>
        <taxon>Liliopsida</taxon>
        <taxon>Poales</taxon>
        <taxon>Poaceae</taxon>
        <taxon>BOP clade</taxon>
        <taxon>Oryzoideae</taxon>
        <taxon>Oryzeae</taxon>
        <taxon>Oryzinae</taxon>
        <taxon>Oryza</taxon>
        <taxon>Oryza sativa</taxon>
    </lineage>
</organism>
<evidence type="ECO:0000313" key="2">
    <source>
        <dbReference type="Proteomes" id="UP000000763"/>
    </source>
</evidence>
<dbReference type="EMBL" id="AL663008">
    <property type="protein sequence ID" value="CAD39876.2"/>
    <property type="molecule type" value="Genomic_DNA"/>
</dbReference>
<protein>
    <submittedName>
        <fullName evidence="1">OSJNBb0058J09.15 protein</fullName>
    </submittedName>
</protein>
<dbReference type="Proteomes" id="UP000000763">
    <property type="component" value="Chromosome 4"/>
</dbReference>
<name>Q7XWW4_ORYSJ</name>
<dbReference type="AlphaFoldDB" id="Q7XWW4"/>
<evidence type="ECO:0000313" key="1">
    <source>
        <dbReference type="EMBL" id="CAD39876.2"/>
    </source>
</evidence>
<gene>
    <name evidence="1" type="primary">OSJNBb0058J09.15</name>
</gene>